<sequence length="78" mass="8538">MIAGTATVPIMPSPIIITSTLTTSAALVLLYRPRASCDMFLNAIPDHHRGRRYCRSSSFASVQPPADRSERLPPSNRV</sequence>
<gene>
    <name evidence="3" type="ORF">JI435_161510</name>
</gene>
<keyword evidence="2" id="KW-0812">Transmembrane</keyword>
<dbReference type="AlphaFoldDB" id="A0A7U2FFJ1"/>
<name>A0A7U2FFJ1_PHANO</name>
<keyword evidence="2" id="KW-0472">Membrane</keyword>
<dbReference type="Proteomes" id="UP000663193">
    <property type="component" value="Chromosome 17"/>
</dbReference>
<dbReference type="EMBL" id="CP069039">
    <property type="protein sequence ID" value="QRD04319.1"/>
    <property type="molecule type" value="Genomic_DNA"/>
</dbReference>
<evidence type="ECO:0000256" key="2">
    <source>
        <dbReference type="SAM" id="Phobius"/>
    </source>
</evidence>
<keyword evidence="2" id="KW-1133">Transmembrane helix</keyword>
<accession>A0A7U2FFJ1</accession>
<feature type="transmembrane region" description="Helical" evidence="2">
    <location>
        <begin position="12"/>
        <end position="31"/>
    </location>
</feature>
<dbReference type="VEuPathDB" id="FungiDB:JI435_161510"/>
<reference evidence="4" key="1">
    <citation type="journal article" date="2021" name="BMC Genomics">
        <title>Chromosome-level genome assembly and manually-curated proteome of model necrotroph Parastagonospora nodorum Sn15 reveals a genome-wide trove of candidate effector homologs, and redundancy of virulence-related functions within an accessory chromosome.</title>
        <authorList>
            <person name="Bertazzoni S."/>
            <person name="Jones D.A.B."/>
            <person name="Phan H.T."/>
            <person name="Tan K.-C."/>
            <person name="Hane J.K."/>
        </authorList>
    </citation>
    <scope>NUCLEOTIDE SEQUENCE [LARGE SCALE GENOMIC DNA]</scope>
    <source>
        <strain evidence="4">SN15 / ATCC MYA-4574 / FGSC 10173)</strain>
    </source>
</reference>
<protein>
    <submittedName>
        <fullName evidence="3">Uncharacterized protein</fullName>
    </submittedName>
</protein>
<organism evidence="3 4">
    <name type="scientific">Phaeosphaeria nodorum (strain SN15 / ATCC MYA-4574 / FGSC 10173)</name>
    <name type="common">Glume blotch fungus</name>
    <name type="synonym">Parastagonospora nodorum</name>
    <dbReference type="NCBI Taxonomy" id="321614"/>
    <lineage>
        <taxon>Eukaryota</taxon>
        <taxon>Fungi</taxon>
        <taxon>Dikarya</taxon>
        <taxon>Ascomycota</taxon>
        <taxon>Pezizomycotina</taxon>
        <taxon>Dothideomycetes</taxon>
        <taxon>Pleosporomycetidae</taxon>
        <taxon>Pleosporales</taxon>
        <taxon>Pleosporineae</taxon>
        <taxon>Phaeosphaeriaceae</taxon>
        <taxon>Parastagonospora</taxon>
    </lineage>
</organism>
<evidence type="ECO:0000256" key="1">
    <source>
        <dbReference type="SAM" id="MobiDB-lite"/>
    </source>
</evidence>
<keyword evidence="4" id="KW-1185">Reference proteome</keyword>
<evidence type="ECO:0000313" key="3">
    <source>
        <dbReference type="EMBL" id="QRD04319.1"/>
    </source>
</evidence>
<feature type="region of interest" description="Disordered" evidence="1">
    <location>
        <begin position="56"/>
        <end position="78"/>
    </location>
</feature>
<proteinExistence type="predicted"/>
<evidence type="ECO:0000313" key="4">
    <source>
        <dbReference type="Proteomes" id="UP000663193"/>
    </source>
</evidence>